<feature type="transmembrane region" description="Helical" evidence="1">
    <location>
        <begin position="296"/>
        <end position="318"/>
    </location>
</feature>
<dbReference type="InterPro" id="IPR056924">
    <property type="entry name" value="SH3_Tf2-1"/>
</dbReference>
<name>A0A4W5QQ90_9TELE</name>
<dbReference type="InterPro" id="IPR012337">
    <property type="entry name" value="RNaseH-like_sf"/>
</dbReference>
<dbReference type="PANTHER" id="PTHR37984:SF15">
    <property type="entry name" value="INTEGRASE CATALYTIC DOMAIN-CONTAINING PROTEIN"/>
    <property type="match status" value="1"/>
</dbReference>
<organism evidence="3 4">
    <name type="scientific">Hucho hucho</name>
    <name type="common">huchen</name>
    <dbReference type="NCBI Taxonomy" id="62062"/>
    <lineage>
        <taxon>Eukaryota</taxon>
        <taxon>Metazoa</taxon>
        <taxon>Chordata</taxon>
        <taxon>Craniata</taxon>
        <taxon>Vertebrata</taxon>
        <taxon>Euteleostomi</taxon>
        <taxon>Actinopterygii</taxon>
        <taxon>Neopterygii</taxon>
        <taxon>Teleostei</taxon>
        <taxon>Protacanthopterygii</taxon>
        <taxon>Salmoniformes</taxon>
        <taxon>Salmonidae</taxon>
        <taxon>Salmoninae</taxon>
        <taxon>Hucho</taxon>
    </lineage>
</organism>
<dbReference type="Proteomes" id="UP000314982">
    <property type="component" value="Unassembled WGS sequence"/>
</dbReference>
<dbReference type="SUPFAM" id="SSF53098">
    <property type="entry name" value="Ribonuclease H-like"/>
    <property type="match status" value="1"/>
</dbReference>
<dbReference type="GeneTree" id="ENSGT00940000163772"/>
<dbReference type="GO" id="GO:0003676">
    <property type="term" value="F:nucleic acid binding"/>
    <property type="evidence" value="ECO:0007669"/>
    <property type="project" value="InterPro"/>
</dbReference>
<proteinExistence type="predicted"/>
<dbReference type="Pfam" id="PF00665">
    <property type="entry name" value="rve"/>
    <property type="match status" value="1"/>
</dbReference>
<dbReference type="Gene3D" id="3.30.420.10">
    <property type="entry name" value="Ribonuclease H-like superfamily/Ribonuclease H"/>
    <property type="match status" value="1"/>
</dbReference>
<protein>
    <recommendedName>
        <fullName evidence="2">Integrase catalytic domain-containing protein</fullName>
    </recommendedName>
</protein>
<evidence type="ECO:0000259" key="2">
    <source>
        <dbReference type="PROSITE" id="PS50994"/>
    </source>
</evidence>
<reference evidence="3" key="2">
    <citation type="submission" date="2025-08" db="UniProtKB">
        <authorList>
            <consortium name="Ensembl"/>
        </authorList>
    </citation>
    <scope>IDENTIFICATION</scope>
</reference>
<keyword evidence="1" id="KW-0472">Membrane</keyword>
<dbReference type="GO" id="GO:0015074">
    <property type="term" value="P:DNA integration"/>
    <property type="evidence" value="ECO:0007669"/>
    <property type="project" value="InterPro"/>
</dbReference>
<dbReference type="AlphaFoldDB" id="A0A4W5QQ90"/>
<feature type="transmembrane region" description="Helical" evidence="1">
    <location>
        <begin position="354"/>
        <end position="372"/>
    </location>
</feature>
<accession>A0A4W5QQ90</accession>
<evidence type="ECO:0000313" key="3">
    <source>
        <dbReference type="Ensembl" id="ENSHHUP00000076100.1"/>
    </source>
</evidence>
<keyword evidence="1" id="KW-1133">Transmembrane helix</keyword>
<dbReference type="FunFam" id="3.30.420.10:FF:000032">
    <property type="entry name" value="Retrovirus-related Pol polyprotein from transposon 297-like Protein"/>
    <property type="match status" value="1"/>
</dbReference>
<dbReference type="Pfam" id="PF24626">
    <property type="entry name" value="SH3_Tf2-1"/>
    <property type="match status" value="1"/>
</dbReference>
<dbReference type="STRING" id="62062.ENSHHUP00000076100"/>
<feature type="transmembrane region" description="Helical" evidence="1">
    <location>
        <begin position="330"/>
        <end position="348"/>
    </location>
</feature>
<reference evidence="3" key="3">
    <citation type="submission" date="2025-09" db="UniProtKB">
        <authorList>
            <consortium name="Ensembl"/>
        </authorList>
    </citation>
    <scope>IDENTIFICATION</scope>
</reference>
<dbReference type="PANTHER" id="PTHR37984">
    <property type="entry name" value="PROTEIN CBG26694"/>
    <property type="match status" value="1"/>
</dbReference>
<feature type="domain" description="Integrase catalytic" evidence="2">
    <location>
        <begin position="22"/>
        <end position="179"/>
    </location>
</feature>
<evidence type="ECO:0000256" key="1">
    <source>
        <dbReference type="SAM" id="Phobius"/>
    </source>
</evidence>
<evidence type="ECO:0000313" key="4">
    <source>
        <dbReference type="Proteomes" id="UP000314982"/>
    </source>
</evidence>
<dbReference type="InterPro" id="IPR036397">
    <property type="entry name" value="RNaseH_sf"/>
</dbReference>
<sequence>MFPPAQCKAPRHLPRGKLHPLPVPRPWSHLSVDFLMDLPPSQGNTTILVVVDHFSKSCRLLPLPGLPTALQTAEALFTQVFRHYGVSIVSDRGPQFTSRVWRAFMERLGVSISLTSGFHPESNGQVERVNQDVGRFLWSYCQDRPGEWAAFVPWAEMAQNLLRHSSTNLSPFQCVLGYQPVLTPWRQSQTEAPAVDNWFRRAEETWKATHGHLQQAALCQNTSADHHRSETPVFTPGDRVWLSTRNLPLRLLDLWFVGPFKVLRRVNEVCYRLQLPPDYHIIILFGRRSAVDVTGFLAIAAPFFIDTFVLSCSLHTWFSFPNHTACINSSVLHHVFVWNCLCYVSFVLTRQTGVIYFCVVFTKLFICYTYYVV</sequence>
<keyword evidence="4" id="KW-1185">Reference proteome</keyword>
<dbReference type="Ensembl" id="ENSHHUT00000078581.1">
    <property type="protein sequence ID" value="ENSHHUP00000076100.1"/>
    <property type="gene ID" value="ENSHHUG00000044545.1"/>
</dbReference>
<keyword evidence="1" id="KW-0812">Transmembrane</keyword>
<dbReference type="PROSITE" id="PS50994">
    <property type="entry name" value="INTEGRASE"/>
    <property type="match status" value="1"/>
</dbReference>
<dbReference type="InterPro" id="IPR001584">
    <property type="entry name" value="Integrase_cat-core"/>
</dbReference>
<reference evidence="4" key="1">
    <citation type="submission" date="2018-06" db="EMBL/GenBank/DDBJ databases">
        <title>Genome assembly of Danube salmon.</title>
        <authorList>
            <person name="Macqueen D.J."/>
            <person name="Gundappa M.K."/>
        </authorList>
    </citation>
    <scope>NUCLEOTIDE SEQUENCE [LARGE SCALE GENOMIC DNA]</scope>
</reference>
<dbReference type="InterPro" id="IPR050951">
    <property type="entry name" value="Retrovirus_Pol_polyprotein"/>
</dbReference>